<organism evidence="1">
    <name type="scientific">bioreactor metagenome</name>
    <dbReference type="NCBI Taxonomy" id="1076179"/>
    <lineage>
        <taxon>unclassified sequences</taxon>
        <taxon>metagenomes</taxon>
        <taxon>ecological metagenomes</taxon>
    </lineage>
</organism>
<dbReference type="InterPro" id="IPR027396">
    <property type="entry name" value="DsrEFH-like"/>
</dbReference>
<dbReference type="Gene3D" id="3.40.1260.10">
    <property type="entry name" value="DsrEFH-like"/>
    <property type="match status" value="1"/>
</dbReference>
<comment type="caution">
    <text evidence="1">The sequence shown here is derived from an EMBL/GenBank/DDBJ whole genome shotgun (WGS) entry which is preliminary data.</text>
</comment>
<reference evidence="1" key="1">
    <citation type="submission" date="2019-08" db="EMBL/GenBank/DDBJ databases">
        <authorList>
            <person name="Kucharzyk K."/>
            <person name="Murdoch R.W."/>
            <person name="Higgins S."/>
            <person name="Loffler F."/>
        </authorList>
    </citation>
    <scope>NUCLEOTIDE SEQUENCE</scope>
</reference>
<dbReference type="Pfam" id="PF02635">
    <property type="entry name" value="DsrE"/>
    <property type="match status" value="1"/>
</dbReference>
<gene>
    <name evidence="1" type="ORF">SDC9_196249</name>
</gene>
<dbReference type="EMBL" id="VSSQ01111146">
    <property type="protein sequence ID" value="MPN48638.1"/>
    <property type="molecule type" value="Genomic_DNA"/>
</dbReference>
<accession>A0A645IBH5</accession>
<sequence>MEKSNELYILWTNADILTSEKMVMMYTTNSMLQKWWDNVTVIIWGATAKLVAESDLIQNKIKIAQHAGVKFSACKACADQLGVSDKLTNLGIEVLYWGEGLTDIFKNGEKLITI</sequence>
<proteinExistence type="predicted"/>
<dbReference type="SUPFAM" id="SSF75169">
    <property type="entry name" value="DsrEFH-like"/>
    <property type="match status" value="1"/>
</dbReference>
<evidence type="ECO:0000313" key="1">
    <source>
        <dbReference type="EMBL" id="MPN48638.1"/>
    </source>
</evidence>
<protein>
    <submittedName>
        <fullName evidence="1">Uncharacterized protein</fullName>
    </submittedName>
</protein>
<name>A0A645IBH5_9ZZZZ</name>
<dbReference type="InterPro" id="IPR003787">
    <property type="entry name" value="Sulphur_relay_DsrE/F-like"/>
</dbReference>
<dbReference type="AlphaFoldDB" id="A0A645IBH5"/>